<dbReference type="PANTHER" id="PTHR37984:SF15">
    <property type="entry name" value="INTEGRASE CATALYTIC DOMAIN-CONTAINING PROTEIN"/>
    <property type="match status" value="1"/>
</dbReference>
<dbReference type="Pfam" id="PF00665">
    <property type="entry name" value="rve"/>
    <property type="match status" value="1"/>
</dbReference>
<dbReference type="Proteomes" id="UP001108240">
    <property type="component" value="Unplaced"/>
</dbReference>
<dbReference type="PROSITE" id="PS50994">
    <property type="entry name" value="INTEGRASE"/>
    <property type="match status" value="1"/>
</dbReference>
<organism evidence="3 4">
    <name type="scientific">Cyprinus carpio carpio</name>
    <dbReference type="NCBI Taxonomy" id="630221"/>
    <lineage>
        <taxon>Eukaryota</taxon>
        <taxon>Metazoa</taxon>
        <taxon>Chordata</taxon>
        <taxon>Craniata</taxon>
        <taxon>Vertebrata</taxon>
        <taxon>Euteleostomi</taxon>
        <taxon>Actinopterygii</taxon>
        <taxon>Neopterygii</taxon>
        <taxon>Teleostei</taxon>
        <taxon>Ostariophysi</taxon>
        <taxon>Cypriniformes</taxon>
        <taxon>Cyprinidae</taxon>
        <taxon>Cyprininae</taxon>
        <taxon>Cyprinus</taxon>
    </lineage>
</organism>
<dbReference type="GeneTree" id="ENSGT01000000214408"/>
<dbReference type="GO" id="GO:0015074">
    <property type="term" value="P:DNA integration"/>
    <property type="evidence" value="ECO:0007669"/>
    <property type="project" value="InterPro"/>
</dbReference>
<feature type="region of interest" description="Disordered" evidence="1">
    <location>
        <begin position="435"/>
        <end position="455"/>
    </location>
</feature>
<evidence type="ECO:0000313" key="4">
    <source>
        <dbReference type="Proteomes" id="UP001108240"/>
    </source>
</evidence>
<dbReference type="InterPro" id="IPR012337">
    <property type="entry name" value="RNaseH-like_sf"/>
</dbReference>
<dbReference type="SUPFAM" id="SSF53098">
    <property type="entry name" value="Ribonuclease H-like"/>
    <property type="match status" value="1"/>
</dbReference>
<dbReference type="Ensembl" id="ENSCCRT00000108510.1">
    <property type="protein sequence ID" value="ENSCCRP00000116339.1"/>
    <property type="gene ID" value="ENSCCRG00000078375.1"/>
</dbReference>
<dbReference type="GO" id="GO:0003676">
    <property type="term" value="F:nucleic acid binding"/>
    <property type="evidence" value="ECO:0007669"/>
    <property type="project" value="InterPro"/>
</dbReference>
<dbReference type="InterPro" id="IPR036397">
    <property type="entry name" value="RNaseH_sf"/>
</dbReference>
<reference evidence="3" key="1">
    <citation type="submission" date="2025-08" db="UniProtKB">
        <authorList>
            <consortium name="Ensembl"/>
        </authorList>
    </citation>
    <scope>IDENTIFICATION</scope>
</reference>
<dbReference type="OMA" id="THSPMEL"/>
<dbReference type="InterPro" id="IPR001584">
    <property type="entry name" value="Integrase_cat-core"/>
</dbReference>
<dbReference type="InterPro" id="IPR050951">
    <property type="entry name" value="Retrovirus_Pol_polyprotein"/>
</dbReference>
<sequence>MKVEVEEYVTRKCPCIKQKKPTVHVRAPMGSITTHSPMELVRIDYLHLEPSRGGYEYILVIMDHFTRFAQAYPTKNKSERTAAERLFQDYIPRFGYPAKLHHDHGREFENELFRTLQQFAGISHSRTSPYHPQGNPLERFNQTLLQMLRTMAEKEKERWKEHLPQIVHAYNCTRHESTGYSPFYLLYERHPHLPVDLIFGLVEPTDGVTPKGYANQWAARMAEAYKITEGNSRQSSASGKAQYDRKARGVVLKAGDRVLVRNLGERGGPGKLRSYWKKVVYVVKGQVSDNPVYVVYPENGNSNKTRTLHWNLLLLVNDLPLEAPTMTPRSPKPGKQRKTRSQTPSKESIRDIDATDSDEENSRGGYWLRILVSWTEPGNSRLTERVPVREEYNQIHRREESRVLENLSEREPNTYLVPPVEDDEEREAAAFVEPERVASPSEGSEAAVRRSTREKRPRQIYTYDTFGQPVLQPYPTLNAVTAYPITYIPVWGLNSYLPQIGYTNSYTHHTYLPYNFIVPVC</sequence>
<dbReference type="AlphaFoldDB" id="A0A9J7Y8E0"/>
<evidence type="ECO:0000313" key="3">
    <source>
        <dbReference type="Ensembl" id="ENSCCRP00000116339.1"/>
    </source>
</evidence>
<accession>A0A9J7Y8E0</accession>
<feature type="region of interest" description="Disordered" evidence="1">
    <location>
        <begin position="323"/>
        <end position="361"/>
    </location>
</feature>
<dbReference type="Gene3D" id="3.30.420.10">
    <property type="entry name" value="Ribonuclease H-like superfamily/Ribonuclease H"/>
    <property type="match status" value="1"/>
</dbReference>
<evidence type="ECO:0000256" key="1">
    <source>
        <dbReference type="SAM" id="MobiDB-lite"/>
    </source>
</evidence>
<proteinExistence type="predicted"/>
<dbReference type="PANTHER" id="PTHR37984">
    <property type="entry name" value="PROTEIN CBG26694"/>
    <property type="match status" value="1"/>
</dbReference>
<dbReference type="FunFam" id="3.30.420.10:FF:000032">
    <property type="entry name" value="Retrovirus-related Pol polyprotein from transposon 297-like Protein"/>
    <property type="match status" value="1"/>
</dbReference>
<evidence type="ECO:0000259" key="2">
    <source>
        <dbReference type="PROSITE" id="PS50994"/>
    </source>
</evidence>
<reference evidence="3" key="2">
    <citation type="submission" date="2025-09" db="UniProtKB">
        <authorList>
            <consortium name="Ensembl"/>
        </authorList>
    </citation>
    <scope>IDENTIFICATION</scope>
</reference>
<keyword evidence="4" id="KW-1185">Reference proteome</keyword>
<protein>
    <recommendedName>
        <fullName evidence="2">Integrase catalytic domain-containing protein</fullName>
    </recommendedName>
</protein>
<name>A0A9J7Y8E0_CYPCA</name>
<feature type="domain" description="Integrase catalytic" evidence="2">
    <location>
        <begin position="33"/>
        <end position="190"/>
    </location>
</feature>